<sequence length="266" mass="30010">NITDPYLVNLFKKTLISGNEGQKIFILNEIKKLSPEPWKNELNEIFIKESDNIRNEIILIALSDKQVLSDSIILDIVNSQDDPLRSMGIIIAAKREYKHIIPQLENLINDTDPDIRASANIALIILGEGNEQIPKEQLDSMLNEKNVHIQIAAVKALSNFPKLFTLEQLKRSIQSNHRELQILSSKIAADEKIEELLPFLITNLYNSNISRELINDLRTFDSEKVESLILNILVEKKAPANESSMELIKALGELGSVKSIGILIQI</sequence>
<proteinExistence type="predicted"/>
<evidence type="ECO:0000313" key="1">
    <source>
        <dbReference type="EMBL" id="SVD78261.1"/>
    </source>
</evidence>
<dbReference type="AlphaFoldDB" id="A0A382Y641"/>
<protein>
    <recommendedName>
        <fullName evidence="2">HEAT repeat domain-containing protein</fullName>
    </recommendedName>
</protein>
<dbReference type="Gene3D" id="1.25.10.10">
    <property type="entry name" value="Leucine-rich Repeat Variant"/>
    <property type="match status" value="1"/>
</dbReference>
<evidence type="ECO:0008006" key="2">
    <source>
        <dbReference type="Google" id="ProtNLM"/>
    </source>
</evidence>
<accession>A0A382Y641</accession>
<name>A0A382Y641_9ZZZZ</name>
<dbReference type="SUPFAM" id="SSF48371">
    <property type="entry name" value="ARM repeat"/>
    <property type="match status" value="1"/>
</dbReference>
<reference evidence="1" key="1">
    <citation type="submission" date="2018-05" db="EMBL/GenBank/DDBJ databases">
        <authorList>
            <person name="Lanie J.A."/>
            <person name="Ng W.-L."/>
            <person name="Kazmierczak K.M."/>
            <person name="Andrzejewski T.M."/>
            <person name="Davidsen T.M."/>
            <person name="Wayne K.J."/>
            <person name="Tettelin H."/>
            <person name="Glass J.I."/>
            <person name="Rusch D."/>
            <person name="Podicherti R."/>
            <person name="Tsui H.-C.T."/>
            <person name="Winkler M.E."/>
        </authorList>
    </citation>
    <scope>NUCLEOTIDE SEQUENCE</scope>
</reference>
<organism evidence="1">
    <name type="scientific">marine metagenome</name>
    <dbReference type="NCBI Taxonomy" id="408172"/>
    <lineage>
        <taxon>unclassified sequences</taxon>
        <taxon>metagenomes</taxon>
        <taxon>ecological metagenomes</taxon>
    </lineage>
</organism>
<dbReference type="InterPro" id="IPR011989">
    <property type="entry name" value="ARM-like"/>
</dbReference>
<dbReference type="EMBL" id="UINC01172933">
    <property type="protein sequence ID" value="SVD78261.1"/>
    <property type="molecule type" value="Genomic_DNA"/>
</dbReference>
<gene>
    <name evidence="1" type="ORF">METZ01_LOCUS431115</name>
</gene>
<feature type="non-terminal residue" evidence="1">
    <location>
        <position position="1"/>
    </location>
</feature>
<feature type="non-terminal residue" evidence="1">
    <location>
        <position position="266"/>
    </location>
</feature>
<dbReference type="InterPro" id="IPR016024">
    <property type="entry name" value="ARM-type_fold"/>
</dbReference>